<accession>A0ABW0EJT7</accession>
<organism evidence="2 3">
    <name type="scientific">Actinokineospora guangxiensis</name>
    <dbReference type="NCBI Taxonomy" id="1490288"/>
    <lineage>
        <taxon>Bacteria</taxon>
        <taxon>Bacillati</taxon>
        <taxon>Actinomycetota</taxon>
        <taxon>Actinomycetes</taxon>
        <taxon>Pseudonocardiales</taxon>
        <taxon>Pseudonocardiaceae</taxon>
        <taxon>Actinokineospora</taxon>
    </lineage>
</organism>
<evidence type="ECO:0000313" key="2">
    <source>
        <dbReference type="EMBL" id="MFC5287167.1"/>
    </source>
</evidence>
<dbReference type="SMART" id="SM00530">
    <property type="entry name" value="HTH_XRE"/>
    <property type="match status" value="1"/>
</dbReference>
<protein>
    <submittedName>
        <fullName evidence="2">Helix-turn-helix domain-containing protein</fullName>
    </submittedName>
</protein>
<dbReference type="InterPro" id="IPR001387">
    <property type="entry name" value="Cro/C1-type_HTH"/>
</dbReference>
<evidence type="ECO:0000259" key="1">
    <source>
        <dbReference type="PROSITE" id="PS50943"/>
    </source>
</evidence>
<dbReference type="RefSeq" id="WP_378245832.1">
    <property type="nucleotide sequence ID" value="NZ_JBHSKF010000003.1"/>
</dbReference>
<feature type="domain" description="HTH cro/C1-type" evidence="1">
    <location>
        <begin position="20"/>
        <end position="73"/>
    </location>
</feature>
<dbReference type="Pfam" id="PF13560">
    <property type="entry name" value="HTH_31"/>
    <property type="match status" value="1"/>
</dbReference>
<name>A0ABW0EJT7_9PSEU</name>
<dbReference type="SUPFAM" id="SSF47413">
    <property type="entry name" value="lambda repressor-like DNA-binding domains"/>
    <property type="match status" value="1"/>
</dbReference>
<dbReference type="Pfam" id="PF19054">
    <property type="entry name" value="DUF5753"/>
    <property type="match status" value="1"/>
</dbReference>
<dbReference type="InterPro" id="IPR043917">
    <property type="entry name" value="DUF5753"/>
</dbReference>
<dbReference type="PROSITE" id="PS50943">
    <property type="entry name" value="HTH_CROC1"/>
    <property type="match status" value="1"/>
</dbReference>
<evidence type="ECO:0000313" key="3">
    <source>
        <dbReference type="Proteomes" id="UP001596157"/>
    </source>
</evidence>
<keyword evidence="3" id="KW-1185">Reference proteome</keyword>
<gene>
    <name evidence="2" type="ORF">ACFPM7_08915</name>
</gene>
<dbReference type="CDD" id="cd00093">
    <property type="entry name" value="HTH_XRE"/>
    <property type="match status" value="1"/>
</dbReference>
<sequence length="294" mass="32819">MARRRQPDPKVQRRRLGDTLRVERERVGMTQAEAARAVDWSLSKLLRIENASVGISTSDTRALLAVYGTADDVAEELVAVARESRRPSWYAKYRKVLSPEYQTLLSYEDSAIAIRHVHPYLVPGLLQTPGYARSLLGAAHTGEKLDQLIAARVDRQAILHEDPGPELSFLIDEGAMHRMIGGPQVMREQLRHLRHLSDRRNIDIRVIPYEAGVHLGLWGPFVVMALEGSTIVYVENAGADYVVRDGSPRIGEFAGRLAATAEVAYSASQTKDFLEDRIAHLVAKPTGPRWSRAR</sequence>
<reference evidence="3" key="1">
    <citation type="journal article" date="2019" name="Int. J. Syst. Evol. Microbiol.">
        <title>The Global Catalogue of Microorganisms (GCM) 10K type strain sequencing project: providing services to taxonomists for standard genome sequencing and annotation.</title>
        <authorList>
            <consortium name="The Broad Institute Genomics Platform"/>
            <consortium name="The Broad Institute Genome Sequencing Center for Infectious Disease"/>
            <person name="Wu L."/>
            <person name="Ma J."/>
        </authorList>
    </citation>
    <scope>NUCLEOTIDE SEQUENCE [LARGE SCALE GENOMIC DNA]</scope>
    <source>
        <strain evidence="3">CCUG 59778</strain>
    </source>
</reference>
<dbReference type="Gene3D" id="1.10.260.40">
    <property type="entry name" value="lambda repressor-like DNA-binding domains"/>
    <property type="match status" value="1"/>
</dbReference>
<dbReference type="InterPro" id="IPR010982">
    <property type="entry name" value="Lambda_DNA-bd_dom_sf"/>
</dbReference>
<dbReference type="EMBL" id="JBHSKF010000003">
    <property type="protein sequence ID" value="MFC5287167.1"/>
    <property type="molecule type" value="Genomic_DNA"/>
</dbReference>
<dbReference type="Proteomes" id="UP001596157">
    <property type="component" value="Unassembled WGS sequence"/>
</dbReference>
<proteinExistence type="predicted"/>
<comment type="caution">
    <text evidence="2">The sequence shown here is derived from an EMBL/GenBank/DDBJ whole genome shotgun (WGS) entry which is preliminary data.</text>
</comment>